<dbReference type="NCBIfam" id="TIGR01880">
    <property type="entry name" value="Ac-peptdase-euk"/>
    <property type="match status" value="1"/>
</dbReference>
<feature type="binding site" evidence="10">
    <location>
        <position position="173"/>
    </location>
    <ligand>
        <name>Zn(2+)</name>
        <dbReference type="ChEBI" id="CHEBI:29105"/>
        <label>1</label>
    </ligand>
</feature>
<feature type="active site" description="Proton acceptor" evidence="9">
    <location>
        <position position="145"/>
    </location>
</feature>
<dbReference type="InterPro" id="IPR001261">
    <property type="entry name" value="ArgE/DapE_CS"/>
</dbReference>
<evidence type="ECO:0000256" key="3">
    <source>
        <dbReference type="ARBA" id="ARBA00011913"/>
    </source>
</evidence>
<proteinExistence type="inferred from homology"/>
<dbReference type="Gene3D" id="1.10.150.900">
    <property type="match status" value="1"/>
</dbReference>
<evidence type="ECO:0000256" key="4">
    <source>
        <dbReference type="ARBA" id="ARBA00022490"/>
    </source>
</evidence>
<dbReference type="PANTHER" id="PTHR45892">
    <property type="entry name" value="AMINOACYLASE-1"/>
    <property type="match status" value="1"/>
</dbReference>
<feature type="binding site" evidence="10">
    <location>
        <position position="146"/>
    </location>
    <ligand>
        <name>Zn(2+)</name>
        <dbReference type="ChEBI" id="CHEBI:29105"/>
        <label>2</label>
    </ligand>
</feature>
<evidence type="ECO:0000313" key="13">
    <source>
        <dbReference type="Proteomes" id="UP001367676"/>
    </source>
</evidence>
<dbReference type="Pfam" id="PF07687">
    <property type="entry name" value="M20_dimer"/>
    <property type="match status" value="1"/>
</dbReference>
<dbReference type="PROSITE" id="PS00758">
    <property type="entry name" value="ARGE_DAPE_CPG2_1"/>
    <property type="match status" value="1"/>
</dbReference>
<evidence type="ECO:0000256" key="7">
    <source>
        <dbReference type="ARBA" id="ARBA00022833"/>
    </source>
</evidence>
<dbReference type="CDD" id="cd05646">
    <property type="entry name" value="M20_AcylaseI_like"/>
    <property type="match status" value="1"/>
</dbReference>
<organism evidence="12 13">
    <name type="scientific">Parthenolecanium corni</name>
    <dbReference type="NCBI Taxonomy" id="536013"/>
    <lineage>
        <taxon>Eukaryota</taxon>
        <taxon>Metazoa</taxon>
        <taxon>Ecdysozoa</taxon>
        <taxon>Arthropoda</taxon>
        <taxon>Hexapoda</taxon>
        <taxon>Insecta</taxon>
        <taxon>Pterygota</taxon>
        <taxon>Neoptera</taxon>
        <taxon>Paraneoptera</taxon>
        <taxon>Hemiptera</taxon>
        <taxon>Sternorrhyncha</taxon>
        <taxon>Coccoidea</taxon>
        <taxon>Coccidae</taxon>
        <taxon>Parthenolecanium</taxon>
    </lineage>
</organism>
<dbReference type="GO" id="GO:0005737">
    <property type="term" value="C:cytoplasm"/>
    <property type="evidence" value="ECO:0007669"/>
    <property type="project" value="UniProtKB-SubCell"/>
</dbReference>
<reference evidence="12 13" key="1">
    <citation type="submission" date="2024-03" db="EMBL/GenBank/DDBJ databases">
        <title>Adaptation during the transition from Ophiocordyceps entomopathogen to insect associate is accompanied by gene loss and intensified selection.</title>
        <authorList>
            <person name="Ward C.M."/>
            <person name="Onetto C.A."/>
            <person name="Borneman A.R."/>
        </authorList>
    </citation>
    <scope>NUCLEOTIDE SEQUENCE [LARGE SCALE GENOMIC DNA]</scope>
    <source>
        <strain evidence="12">AWRI1</strain>
        <tissue evidence="12">Single Adult Female</tissue>
    </source>
</reference>
<feature type="active site" evidence="9">
    <location>
        <position position="80"/>
    </location>
</feature>
<feature type="binding site" evidence="10">
    <location>
        <position position="78"/>
    </location>
    <ligand>
        <name>Zn(2+)</name>
        <dbReference type="ChEBI" id="CHEBI:29105"/>
        <label>1</label>
    </ligand>
</feature>
<keyword evidence="13" id="KW-1185">Reference proteome</keyword>
<protein>
    <recommendedName>
        <fullName evidence="3">N-acyl-aliphatic-L-amino acid amidohydrolase</fullName>
        <ecNumber evidence="3">3.5.1.14</ecNumber>
    </recommendedName>
    <alternativeName>
        <fullName evidence="8">N-acyl-L-amino-acid amidohydrolase</fullName>
    </alternativeName>
</protein>
<comment type="cofactor">
    <cofactor evidence="10">
        <name>Zn(2+)</name>
        <dbReference type="ChEBI" id="CHEBI:29105"/>
    </cofactor>
    <text evidence="10">Binds 2 Zn(2+) ions per subunit.</text>
</comment>
<dbReference type="Pfam" id="PF01546">
    <property type="entry name" value="Peptidase_M20"/>
    <property type="match status" value="1"/>
</dbReference>
<evidence type="ECO:0000256" key="8">
    <source>
        <dbReference type="ARBA" id="ARBA00029656"/>
    </source>
</evidence>
<dbReference type="InterPro" id="IPR052083">
    <property type="entry name" value="Aminoacylase-1_M20A"/>
</dbReference>
<feature type="binding site" evidence="10">
    <location>
        <position position="111"/>
    </location>
    <ligand>
        <name>Zn(2+)</name>
        <dbReference type="ChEBI" id="CHEBI:29105"/>
        <label>1</label>
    </ligand>
</feature>
<dbReference type="AlphaFoldDB" id="A0AAN9TT91"/>
<sequence length="399" mass="44714">MGSAEVEHEAVSNFRKYLRISSVHPNVDYSECVEFLSSYAKDLRLPVRVVEVHPKKPIVVITLAGSNPELSSVLLNSHMDVVPVSPECWSHDPFAAEKDENGNIFARGAQDMKCVGIQYLETIRRYIKEGLTLKRTVHLSFVPDEEIGGVLGMALFIEHEEFKKLNVGFCLDEGMPNPTEEFLLAYAERPIWHLTLKCSGTSGHGSLLHDNTAGEKVHYLINKFMQFRNSEKKKLLSNPALTVGDVTTVNLTMLKGGLQSNVVPAELQVTFDIRVAVDVDHKHLVDTIKQWCNEAGGGIEMDFEAQDPLMGLTKLDDSNPWWLAFKRECDKMNLSLKKVVFPGGTDCRFLRNIGIPALGYSPMNNTPNLLHGHDEYLNEKIFLRGIDIYYNIIKAVASS</sequence>
<dbReference type="GO" id="GO:0004046">
    <property type="term" value="F:aminoacylase activity"/>
    <property type="evidence" value="ECO:0007669"/>
    <property type="project" value="UniProtKB-EC"/>
</dbReference>
<comment type="caution">
    <text evidence="12">The sequence shown here is derived from an EMBL/GenBank/DDBJ whole genome shotgun (WGS) entry which is preliminary data.</text>
</comment>
<dbReference type="PIRSF" id="PIRSF036696">
    <property type="entry name" value="ACY-1"/>
    <property type="match status" value="1"/>
</dbReference>
<dbReference type="InterPro" id="IPR011650">
    <property type="entry name" value="Peptidase_M20_dimer"/>
</dbReference>
<dbReference type="SUPFAM" id="SSF55031">
    <property type="entry name" value="Bacterial exopeptidase dimerisation domain"/>
    <property type="match status" value="1"/>
</dbReference>
<dbReference type="EMBL" id="JBBCAQ010000006">
    <property type="protein sequence ID" value="KAK7603733.1"/>
    <property type="molecule type" value="Genomic_DNA"/>
</dbReference>
<keyword evidence="4" id="KW-0963">Cytoplasm</keyword>
<evidence type="ECO:0000313" key="12">
    <source>
        <dbReference type="EMBL" id="KAK7603733.1"/>
    </source>
</evidence>
<comment type="subcellular location">
    <subcellularLocation>
        <location evidence="1">Cytoplasm</location>
    </subcellularLocation>
</comment>
<dbReference type="PROSITE" id="PS00759">
    <property type="entry name" value="ARGE_DAPE_CPG2_2"/>
    <property type="match status" value="1"/>
</dbReference>
<accession>A0AAN9TT91</accession>
<evidence type="ECO:0000256" key="6">
    <source>
        <dbReference type="ARBA" id="ARBA00022801"/>
    </source>
</evidence>
<dbReference type="InterPro" id="IPR036264">
    <property type="entry name" value="Bact_exopeptidase_dim_dom"/>
</dbReference>
<evidence type="ECO:0000259" key="11">
    <source>
        <dbReference type="Pfam" id="PF07687"/>
    </source>
</evidence>
<evidence type="ECO:0000256" key="5">
    <source>
        <dbReference type="ARBA" id="ARBA00022723"/>
    </source>
</evidence>
<comment type="similarity">
    <text evidence="2">Belongs to the peptidase M20A family.</text>
</comment>
<name>A0AAN9TT91_9HEMI</name>
<dbReference type="SUPFAM" id="SSF53187">
    <property type="entry name" value="Zn-dependent exopeptidases"/>
    <property type="match status" value="1"/>
</dbReference>
<dbReference type="FunFam" id="3.40.630.10:FF:000019">
    <property type="entry name" value="Aminoacylase 1"/>
    <property type="match status" value="1"/>
</dbReference>
<dbReference type="EC" id="3.5.1.14" evidence="3"/>
<feature type="binding site" evidence="10">
    <location>
        <position position="371"/>
    </location>
    <ligand>
        <name>Zn(2+)</name>
        <dbReference type="ChEBI" id="CHEBI:29105"/>
        <label>2</label>
    </ligand>
</feature>
<dbReference type="Gene3D" id="3.30.70.360">
    <property type="match status" value="1"/>
</dbReference>
<dbReference type="InterPro" id="IPR010159">
    <property type="entry name" value="N-acyl_aa_amidohydrolase"/>
</dbReference>
<evidence type="ECO:0000256" key="1">
    <source>
        <dbReference type="ARBA" id="ARBA00004496"/>
    </source>
</evidence>
<dbReference type="FunFam" id="1.10.150.900:FF:000001">
    <property type="entry name" value="Aminoacylase-1, putative"/>
    <property type="match status" value="1"/>
</dbReference>
<dbReference type="Gene3D" id="3.40.630.10">
    <property type="entry name" value="Zn peptidases"/>
    <property type="match status" value="1"/>
</dbReference>
<keyword evidence="7 10" id="KW-0862">Zinc</keyword>
<dbReference type="FunFam" id="3.30.70.360:FF:000005">
    <property type="entry name" value="Putative Aminoacylase-1"/>
    <property type="match status" value="1"/>
</dbReference>
<dbReference type="Proteomes" id="UP001367676">
    <property type="component" value="Unassembled WGS sequence"/>
</dbReference>
<gene>
    <name evidence="12" type="ORF">V9T40_003732</name>
</gene>
<keyword evidence="5 10" id="KW-0479">Metal-binding</keyword>
<dbReference type="PANTHER" id="PTHR45892:SF1">
    <property type="entry name" value="AMINOACYLASE-1"/>
    <property type="match status" value="1"/>
</dbReference>
<feature type="domain" description="Peptidase M20 dimerisation" evidence="11">
    <location>
        <begin position="187"/>
        <end position="296"/>
    </location>
</feature>
<dbReference type="GO" id="GO:0046872">
    <property type="term" value="F:metal ion binding"/>
    <property type="evidence" value="ECO:0007669"/>
    <property type="project" value="UniProtKB-KW"/>
</dbReference>
<dbReference type="InterPro" id="IPR002933">
    <property type="entry name" value="Peptidase_M20"/>
</dbReference>
<evidence type="ECO:0000256" key="10">
    <source>
        <dbReference type="PIRSR" id="PIRSR036696-2"/>
    </source>
</evidence>
<keyword evidence="6" id="KW-0378">Hydrolase</keyword>
<feature type="binding site" evidence="10">
    <location>
        <position position="111"/>
    </location>
    <ligand>
        <name>Zn(2+)</name>
        <dbReference type="ChEBI" id="CHEBI:29105"/>
        <label>2</label>
    </ligand>
</feature>
<evidence type="ECO:0000256" key="2">
    <source>
        <dbReference type="ARBA" id="ARBA00006247"/>
    </source>
</evidence>
<evidence type="ECO:0000256" key="9">
    <source>
        <dbReference type="PIRSR" id="PIRSR036696-1"/>
    </source>
</evidence>
<dbReference type="GO" id="GO:0006520">
    <property type="term" value="P:amino acid metabolic process"/>
    <property type="evidence" value="ECO:0007669"/>
    <property type="project" value="InterPro"/>
</dbReference>